<dbReference type="Proteomes" id="UP000034491">
    <property type="component" value="Unassembled WGS sequence"/>
</dbReference>
<proteinExistence type="predicted"/>
<evidence type="ECO:0000256" key="2">
    <source>
        <dbReference type="SAM" id="SignalP"/>
    </source>
</evidence>
<dbReference type="RefSeq" id="WP_046506395.1">
    <property type="nucleotide sequence ID" value="NZ_LANI01000006.1"/>
</dbReference>
<feature type="signal peptide" evidence="2">
    <location>
        <begin position="1"/>
        <end position="27"/>
    </location>
</feature>
<feature type="compositionally biased region" description="Polar residues" evidence="1">
    <location>
        <begin position="418"/>
        <end position="438"/>
    </location>
</feature>
<accession>A0A0M2RBJ9</accession>
<keyword evidence="2" id="KW-0732">Signal</keyword>
<dbReference type="STRING" id="1549748.WH95_10005"/>
<reference evidence="3 4" key="1">
    <citation type="submission" date="2015-03" db="EMBL/GenBank/DDBJ databases">
        <title>Genome sequence of Kiloniella sp. P1-1, isolated from the gut microflora of Pacific white shrimp, Penaeus vannamei.</title>
        <authorList>
            <person name="Shao Z."/>
            <person name="Wang L."/>
            <person name="Li X."/>
        </authorList>
    </citation>
    <scope>NUCLEOTIDE SEQUENCE [LARGE SCALE GENOMIC DNA]</scope>
    <source>
        <strain evidence="3 4">P1-1</strain>
    </source>
</reference>
<comment type="caution">
    <text evidence="3">The sequence shown here is derived from an EMBL/GenBank/DDBJ whole genome shotgun (WGS) entry which is preliminary data.</text>
</comment>
<feature type="region of interest" description="Disordered" evidence="1">
    <location>
        <begin position="455"/>
        <end position="483"/>
    </location>
</feature>
<dbReference type="EMBL" id="LANI01000006">
    <property type="protein sequence ID" value="KKJ76993.1"/>
    <property type="molecule type" value="Genomic_DNA"/>
</dbReference>
<dbReference type="OrthoDB" id="9150143at2"/>
<evidence type="ECO:0000313" key="4">
    <source>
        <dbReference type="Proteomes" id="UP000034491"/>
    </source>
</evidence>
<name>A0A0M2RBJ9_9PROT</name>
<feature type="compositionally biased region" description="Polar residues" evidence="1">
    <location>
        <begin position="456"/>
        <end position="481"/>
    </location>
</feature>
<sequence>MRALGRIAGTMVAIVAGFSSLAGKVHAQDLVGEPAPNQLIAFDGQDYAGAAKVFELSADQLYSFVPSLGDLSGRVSSVKLGSQVGAMFFEGPLFQTTDKSCSPLLGSKEEPHLLWQGASADLVPLKRVNDAPVSMAAPQDDTYSSMILYRRDMGPPPGVLMLQRLNTYSRGCANVLEQLNYRRAFIPAWDKGRTGYCQNLVGPTTYAGERGTFRFNDSDQLIFMHPDGMDGAYQSVRHRVRATLYDFPDCQGNHVTFPFKAESIRKFNLADYGYKGRARSVKVEYVSGPAASISGLAVASSTPKTVVAKASAGQNVVSPSVSAQSPVATTEATAVQKSVSVQPSSVAVQNPAPEAATSVAEPQTFVAPEPQTFTAPAPQTFTAPEPGTTFQAPAYSPADSDLVAAGITPAGDDALIPQPTQATEGELQRQTITSQPENSLFTPSYQLFEAQPAENVESQPLGSTTSAEQGSLPTETAQRFVSPTPVGGTRYEFPVFDAYRLNYCLTPGTNCGEPAAIEWCKKKGHGTAVAWVRDDNIGSLFPTINMGSKEICSSYRCDGFKELTCGN</sequence>
<evidence type="ECO:0008006" key="5">
    <source>
        <dbReference type="Google" id="ProtNLM"/>
    </source>
</evidence>
<feature type="compositionally biased region" description="Low complexity" evidence="1">
    <location>
        <begin position="370"/>
        <end position="386"/>
    </location>
</feature>
<keyword evidence="4" id="KW-1185">Reference proteome</keyword>
<gene>
    <name evidence="3" type="ORF">WH95_10005</name>
</gene>
<dbReference type="AlphaFoldDB" id="A0A0M2RBJ9"/>
<feature type="chain" id="PRO_5005640641" description="Beta/gamma crystallin 'Greek key' domain-containing protein" evidence="2">
    <location>
        <begin position="28"/>
        <end position="567"/>
    </location>
</feature>
<protein>
    <recommendedName>
        <fullName evidence="5">Beta/gamma crystallin 'Greek key' domain-containing protein</fullName>
    </recommendedName>
</protein>
<evidence type="ECO:0000256" key="1">
    <source>
        <dbReference type="SAM" id="MobiDB-lite"/>
    </source>
</evidence>
<feature type="region of interest" description="Disordered" evidence="1">
    <location>
        <begin position="370"/>
        <end position="438"/>
    </location>
</feature>
<evidence type="ECO:0000313" key="3">
    <source>
        <dbReference type="EMBL" id="KKJ76993.1"/>
    </source>
</evidence>
<organism evidence="3 4">
    <name type="scientific">Kiloniella litopenaei</name>
    <dbReference type="NCBI Taxonomy" id="1549748"/>
    <lineage>
        <taxon>Bacteria</taxon>
        <taxon>Pseudomonadati</taxon>
        <taxon>Pseudomonadota</taxon>
        <taxon>Alphaproteobacteria</taxon>
        <taxon>Rhodospirillales</taxon>
        <taxon>Kiloniellaceae</taxon>
        <taxon>Kiloniella</taxon>
    </lineage>
</organism>